<dbReference type="SUPFAM" id="SSF53187">
    <property type="entry name" value="Zn-dependent exopeptidases"/>
    <property type="match status" value="1"/>
</dbReference>
<evidence type="ECO:0000256" key="1">
    <source>
        <dbReference type="ARBA" id="ARBA00001936"/>
    </source>
</evidence>
<evidence type="ECO:0000256" key="5">
    <source>
        <dbReference type="ARBA" id="ARBA00022801"/>
    </source>
</evidence>
<evidence type="ECO:0000256" key="2">
    <source>
        <dbReference type="ARBA" id="ARBA00006153"/>
    </source>
</evidence>
<evidence type="ECO:0000256" key="6">
    <source>
        <dbReference type="ARBA" id="ARBA00023211"/>
    </source>
</evidence>
<keyword evidence="8" id="KW-1185">Reference proteome</keyword>
<dbReference type="Gene3D" id="3.30.70.360">
    <property type="match status" value="1"/>
</dbReference>
<dbReference type="SUPFAM" id="SSF55031">
    <property type="entry name" value="Bacterial exopeptidase dimerisation domain"/>
    <property type="match status" value="1"/>
</dbReference>
<dbReference type="InterPro" id="IPR036264">
    <property type="entry name" value="Bact_exopeptidase_dim_dom"/>
</dbReference>
<organism evidence="7 8">
    <name type="scientific">Methylopila henanensis</name>
    <dbReference type="NCBI Taxonomy" id="873516"/>
    <lineage>
        <taxon>Bacteria</taxon>
        <taxon>Pseudomonadati</taxon>
        <taxon>Pseudomonadota</taxon>
        <taxon>Alphaproteobacteria</taxon>
        <taxon>Hyphomicrobiales</taxon>
        <taxon>Methylopilaceae</taxon>
        <taxon>Methylopila</taxon>
    </lineage>
</organism>
<accession>A0ABW4KC47</accession>
<dbReference type="PANTHER" id="PTHR32494:SF19">
    <property type="entry name" value="ALLANTOATE DEIMINASE-RELATED"/>
    <property type="match status" value="1"/>
</dbReference>
<dbReference type="PIRSF" id="PIRSF001235">
    <property type="entry name" value="Amidase_carbamoylase"/>
    <property type="match status" value="1"/>
</dbReference>
<evidence type="ECO:0000313" key="7">
    <source>
        <dbReference type="EMBL" id="MFD1704113.1"/>
    </source>
</evidence>
<reference evidence="8" key="1">
    <citation type="journal article" date="2019" name="Int. J. Syst. Evol. Microbiol.">
        <title>The Global Catalogue of Microorganisms (GCM) 10K type strain sequencing project: providing services to taxonomists for standard genome sequencing and annotation.</title>
        <authorList>
            <consortium name="The Broad Institute Genomics Platform"/>
            <consortium name="The Broad Institute Genome Sequencing Center for Infectious Disease"/>
            <person name="Wu L."/>
            <person name="Ma J."/>
        </authorList>
    </citation>
    <scope>NUCLEOTIDE SEQUENCE [LARGE SCALE GENOMIC DNA]</scope>
    <source>
        <strain evidence="8">KCTC 23707</strain>
    </source>
</reference>
<dbReference type="Pfam" id="PF01546">
    <property type="entry name" value="Peptidase_M20"/>
    <property type="match status" value="1"/>
</dbReference>
<evidence type="ECO:0000256" key="3">
    <source>
        <dbReference type="ARBA" id="ARBA00011738"/>
    </source>
</evidence>
<dbReference type="CDD" id="cd03884">
    <property type="entry name" value="M20_bAS"/>
    <property type="match status" value="1"/>
</dbReference>
<comment type="similarity">
    <text evidence="2">Belongs to the peptidase M20 family.</text>
</comment>
<keyword evidence="4" id="KW-0479">Metal-binding</keyword>
<dbReference type="Proteomes" id="UP001597308">
    <property type="component" value="Unassembled WGS sequence"/>
</dbReference>
<proteinExistence type="inferred from homology"/>
<dbReference type="PANTHER" id="PTHR32494">
    <property type="entry name" value="ALLANTOATE DEIMINASE-RELATED"/>
    <property type="match status" value="1"/>
</dbReference>
<dbReference type="Gene3D" id="3.40.630.10">
    <property type="entry name" value="Zn peptidases"/>
    <property type="match status" value="1"/>
</dbReference>
<keyword evidence="5 7" id="KW-0378">Hydrolase</keyword>
<dbReference type="GO" id="GO:0016787">
    <property type="term" value="F:hydrolase activity"/>
    <property type="evidence" value="ECO:0007669"/>
    <property type="project" value="UniProtKB-KW"/>
</dbReference>
<name>A0ABW4KC47_9HYPH</name>
<sequence>MTAPTVDTARFLADLHELRQIGRFKTGVHRPTYSPQDMESREWLMRKMAEIGLAPEMDGVGTVIGRGEGAGPRLLAGSHIESQNEAGWLDGALGVVAALALARSGLAVDPIAFADEEGHFDVGFLGSRSAIGDLTEAEIDGSRNRTDGTPLRAALKAAGLEGRPRLTLDPARYRGYLEMHIEQGTTLENAGERVGVVTGIVAIWQFRLIVEGAQDHAGGTTMAERRDAGLTAVRLLAAIDAEFPRVCGERSTWTTGCIALDPGAPSIIPGTADVLFQFRDVEIAVLERMEDCLRRLVQESNRRERCHTTIEVLSRAVPAVCDPGLMDALSAAAERLAPGAWRRMPSGAGHDAQNLARIMPAAMLFTPSIGGISHHWSEDTKEEDLALGVEVLFEAARSVLAG</sequence>
<dbReference type="RefSeq" id="WP_378800193.1">
    <property type="nucleotide sequence ID" value="NZ_JBHUER010000010.1"/>
</dbReference>
<dbReference type="NCBIfam" id="TIGR01879">
    <property type="entry name" value="hydantase"/>
    <property type="match status" value="1"/>
</dbReference>
<evidence type="ECO:0000313" key="8">
    <source>
        <dbReference type="Proteomes" id="UP001597308"/>
    </source>
</evidence>
<comment type="caution">
    <text evidence="7">The sequence shown here is derived from an EMBL/GenBank/DDBJ whole genome shotgun (WGS) entry which is preliminary data.</text>
</comment>
<comment type="subunit">
    <text evidence="3">Homodimer.</text>
</comment>
<dbReference type="InterPro" id="IPR010158">
    <property type="entry name" value="Amidase_Cbmase"/>
</dbReference>
<keyword evidence="6" id="KW-0464">Manganese</keyword>
<dbReference type="InterPro" id="IPR002933">
    <property type="entry name" value="Peptidase_M20"/>
</dbReference>
<dbReference type="EMBL" id="JBHUER010000010">
    <property type="protein sequence ID" value="MFD1704113.1"/>
    <property type="molecule type" value="Genomic_DNA"/>
</dbReference>
<comment type="cofactor">
    <cofactor evidence="1">
        <name>Mn(2+)</name>
        <dbReference type="ChEBI" id="CHEBI:29035"/>
    </cofactor>
</comment>
<evidence type="ECO:0000256" key="4">
    <source>
        <dbReference type="ARBA" id="ARBA00022723"/>
    </source>
</evidence>
<gene>
    <name evidence="7" type="ORF">ACFSCV_14000</name>
</gene>
<protein>
    <submittedName>
        <fullName evidence="7">Zn-dependent hydrolase</fullName>
    </submittedName>
</protein>